<keyword evidence="5" id="KW-1185">Reference proteome</keyword>
<dbReference type="Gene3D" id="1.25.40.10">
    <property type="entry name" value="Tetratricopeptide repeat domain"/>
    <property type="match status" value="3"/>
</dbReference>
<dbReference type="Pfam" id="PF20431">
    <property type="entry name" value="E_motif"/>
    <property type="match status" value="1"/>
</dbReference>
<evidence type="ECO:0000256" key="1">
    <source>
        <dbReference type="ARBA" id="ARBA00006643"/>
    </source>
</evidence>
<feature type="repeat" description="PPR" evidence="3">
    <location>
        <begin position="240"/>
        <end position="274"/>
    </location>
</feature>
<dbReference type="EMBL" id="MVGT01001732">
    <property type="protein sequence ID" value="OVA11077.1"/>
    <property type="molecule type" value="Genomic_DNA"/>
</dbReference>
<comment type="caution">
    <text evidence="4">The sequence shown here is derived from an EMBL/GenBank/DDBJ whole genome shotgun (WGS) entry which is preliminary data.</text>
</comment>
<dbReference type="PANTHER" id="PTHR47926">
    <property type="entry name" value="PENTATRICOPEPTIDE REPEAT-CONTAINING PROTEIN"/>
    <property type="match status" value="1"/>
</dbReference>
<dbReference type="OMA" id="MPMPPDV"/>
<feature type="repeat" description="PPR" evidence="3">
    <location>
        <begin position="39"/>
        <end position="69"/>
    </location>
</feature>
<dbReference type="PROSITE" id="PS51375">
    <property type="entry name" value="PPR"/>
    <property type="match status" value="5"/>
</dbReference>
<evidence type="ECO:0000313" key="4">
    <source>
        <dbReference type="EMBL" id="OVA11077.1"/>
    </source>
</evidence>
<dbReference type="FunFam" id="1.25.40.10:FF:000511">
    <property type="entry name" value="Pentatricopeptide repeat-containing protein"/>
    <property type="match status" value="1"/>
</dbReference>
<dbReference type="Pfam" id="PF01535">
    <property type="entry name" value="PPR"/>
    <property type="match status" value="5"/>
</dbReference>
<dbReference type="STRING" id="56857.A0A200QKY8"/>
<feature type="repeat" description="PPR" evidence="3">
    <location>
        <begin position="382"/>
        <end position="416"/>
    </location>
</feature>
<dbReference type="InterPro" id="IPR002885">
    <property type="entry name" value="PPR_rpt"/>
</dbReference>
<dbReference type="Proteomes" id="UP000195402">
    <property type="component" value="Unassembled WGS sequence"/>
</dbReference>
<protein>
    <submittedName>
        <fullName evidence="4">Pentatricopeptide repeat</fullName>
    </submittedName>
</protein>
<sequence length="459" mass="51026">MGILSPFDLHVQNSLLHLYSVCGECVDATKLFDEMLLKDVVSWTGLVSGYVKAGLFSQALVFFSKMDVEPNIATLVSVFVACGRLGNVCMGMGLHGLMFKHDFGENLAVGNAVMDMYVKCKFLDEATQVFDELGDGRDAVSWTCIISGLVQCERPKEALEFFNAMQVSGVEPDKVTLASVLGACASLGAIDQGRWVHEYIERKEIEWDDHIGTTLVDMYAKCGCIELALSSFKRPRKKNNISTWNALLGGLAMHGNGKEALDHFEEMIKSGARPNEVTFLAILSACCHSGLVDEGRRQFSRMKTDYDLNPRIEHYGCMVDLLGRAGLLNEAEELIRNMPMAPDVLIWGALLSACKAYGDVDMSQKIQGHLVEMEEESDHHHDSGVYVMLSNIYATNDRWEEVTRIRRLMKKKGIKKSPGSSVIEVDGKAHEFLVGDDVNQHPQQEEIHLVLNMLAKQLL</sequence>
<accession>A0A200QKY8</accession>
<evidence type="ECO:0000256" key="3">
    <source>
        <dbReference type="PROSITE-ProRule" id="PRU00708"/>
    </source>
</evidence>
<dbReference type="AlphaFoldDB" id="A0A200QKY8"/>
<gene>
    <name evidence="4" type="ORF">BVC80_1741g61</name>
</gene>
<dbReference type="InterPro" id="IPR046848">
    <property type="entry name" value="E_motif"/>
</dbReference>
<dbReference type="GO" id="GO:0009451">
    <property type="term" value="P:RNA modification"/>
    <property type="evidence" value="ECO:0007669"/>
    <property type="project" value="InterPro"/>
</dbReference>
<dbReference type="InterPro" id="IPR046960">
    <property type="entry name" value="PPR_At4g14850-like_plant"/>
</dbReference>
<feature type="repeat" description="PPR" evidence="3">
    <location>
        <begin position="275"/>
        <end position="305"/>
    </location>
</feature>
<dbReference type="NCBIfam" id="TIGR00756">
    <property type="entry name" value="PPR"/>
    <property type="match status" value="3"/>
</dbReference>
<name>A0A200QKY8_MACCD</name>
<dbReference type="GO" id="GO:0003723">
    <property type="term" value="F:RNA binding"/>
    <property type="evidence" value="ECO:0007669"/>
    <property type="project" value="InterPro"/>
</dbReference>
<organism evidence="4 5">
    <name type="scientific">Macleaya cordata</name>
    <name type="common">Five-seeded plume-poppy</name>
    <name type="synonym">Bocconia cordata</name>
    <dbReference type="NCBI Taxonomy" id="56857"/>
    <lineage>
        <taxon>Eukaryota</taxon>
        <taxon>Viridiplantae</taxon>
        <taxon>Streptophyta</taxon>
        <taxon>Embryophyta</taxon>
        <taxon>Tracheophyta</taxon>
        <taxon>Spermatophyta</taxon>
        <taxon>Magnoliopsida</taxon>
        <taxon>Ranunculales</taxon>
        <taxon>Papaveraceae</taxon>
        <taxon>Papaveroideae</taxon>
        <taxon>Macleaya</taxon>
    </lineage>
</organism>
<dbReference type="Pfam" id="PF13041">
    <property type="entry name" value="PPR_2"/>
    <property type="match status" value="2"/>
</dbReference>
<dbReference type="InterPro" id="IPR011990">
    <property type="entry name" value="TPR-like_helical_dom_sf"/>
</dbReference>
<dbReference type="PANTHER" id="PTHR47926:SF459">
    <property type="entry name" value="PENTATRICOPEPTIDE REPEAT-CONTAINING PROTEIN"/>
    <property type="match status" value="1"/>
</dbReference>
<proteinExistence type="inferred from homology"/>
<dbReference type="FunFam" id="1.25.40.10:FF:000333">
    <property type="entry name" value="Pentatricopeptide repeat-containing protein"/>
    <property type="match status" value="1"/>
</dbReference>
<dbReference type="OrthoDB" id="1908712at2759"/>
<reference evidence="4 5" key="1">
    <citation type="journal article" date="2017" name="Mol. Plant">
        <title>The Genome of Medicinal Plant Macleaya cordata Provides New Insights into Benzylisoquinoline Alkaloids Metabolism.</title>
        <authorList>
            <person name="Liu X."/>
            <person name="Liu Y."/>
            <person name="Huang P."/>
            <person name="Ma Y."/>
            <person name="Qing Z."/>
            <person name="Tang Q."/>
            <person name="Cao H."/>
            <person name="Cheng P."/>
            <person name="Zheng Y."/>
            <person name="Yuan Z."/>
            <person name="Zhou Y."/>
            <person name="Liu J."/>
            <person name="Tang Z."/>
            <person name="Zhuo Y."/>
            <person name="Zhang Y."/>
            <person name="Yu L."/>
            <person name="Huang J."/>
            <person name="Yang P."/>
            <person name="Peng Q."/>
            <person name="Zhang J."/>
            <person name="Jiang W."/>
            <person name="Zhang Z."/>
            <person name="Lin K."/>
            <person name="Ro D.K."/>
            <person name="Chen X."/>
            <person name="Xiong X."/>
            <person name="Shang Y."/>
            <person name="Huang S."/>
            <person name="Zeng J."/>
        </authorList>
    </citation>
    <scope>NUCLEOTIDE SEQUENCE [LARGE SCALE GENOMIC DNA]</scope>
    <source>
        <strain evidence="5">cv. BLH2017</strain>
        <tissue evidence="4">Root</tissue>
    </source>
</reference>
<dbReference type="InParanoid" id="A0A200QKY8"/>
<feature type="repeat" description="PPR" evidence="3">
    <location>
        <begin position="138"/>
        <end position="172"/>
    </location>
</feature>
<comment type="similarity">
    <text evidence="1">Belongs to the PPR family. PCMP-H subfamily.</text>
</comment>
<evidence type="ECO:0000256" key="2">
    <source>
        <dbReference type="ARBA" id="ARBA00022737"/>
    </source>
</evidence>
<keyword evidence="2" id="KW-0677">Repeat</keyword>
<evidence type="ECO:0000313" key="5">
    <source>
        <dbReference type="Proteomes" id="UP000195402"/>
    </source>
</evidence>